<keyword evidence="2" id="KW-1185">Reference proteome</keyword>
<reference evidence="1 2" key="1">
    <citation type="submission" date="2017-11" db="EMBL/GenBank/DDBJ databases">
        <title>De-novo sequencing of pomegranate (Punica granatum L.) genome.</title>
        <authorList>
            <person name="Akparov Z."/>
            <person name="Amiraslanov A."/>
            <person name="Hajiyeva S."/>
            <person name="Abbasov M."/>
            <person name="Kaur K."/>
            <person name="Hamwieh A."/>
            <person name="Solovyev V."/>
            <person name="Salamov A."/>
            <person name="Braich B."/>
            <person name="Kosarev P."/>
            <person name="Mahmoud A."/>
            <person name="Hajiyev E."/>
            <person name="Babayeva S."/>
            <person name="Izzatullayeva V."/>
            <person name="Mammadov A."/>
            <person name="Mammadov A."/>
            <person name="Sharifova S."/>
            <person name="Ojaghi J."/>
            <person name="Eynullazada K."/>
            <person name="Bayramov B."/>
            <person name="Abdulazimova A."/>
            <person name="Shahmuradov I."/>
        </authorList>
    </citation>
    <scope>NUCLEOTIDE SEQUENCE [LARGE SCALE GENOMIC DNA]</scope>
    <source>
        <strain evidence="2">cv. AG2017</strain>
        <tissue evidence="1">Leaf</tissue>
    </source>
</reference>
<proteinExistence type="predicted"/>
<name>A0A2I0IFY4_PUNGR</name>
<gene>
    <name evidence="1" type="ORF">CRG98_037013</name>
</gene>
<dbReference type="EMBL" id="PGOL01003143">
    <property type="protein sequence ID" value="PKI42600.1"/>
    <property type="molecule type" value="Genomic_DNA"/>
</dbReference>
<dbReference type="AlphaFoldDB" id="A0A2I0IFY4"/>
<evidence type="ECO:0000313" key="1">
    <source>
        <dbReference type="EMBL" id="PKI42600.1"/>
    </source>
</evidence>
<dbReference type="Proteomes" id="UP000233551">
    <property type="component" value="Unassembled WGS sequence"/>
</dbReference>
<comment type="caution">
    <text evidence="1">The sequence shown here is derived from an EMBL/GenBank/DDBJ whole genome shotgun (WGS) entry which is preliminary data.</text>
</comment>
<organism evidence="1 2">
    <name type="scientific">Punica granatum</name>
    <name type="common">Pomegranate</name>
    <dbReference type="NCBI Taxonomy" id="22663"/>
    <lineage>
        <taxon>Eukaryota</taxon>
        <taxon>Viridiplantae</taxon>
        <taxon>Streptophyta</taxon>
        <taxon>Embryophyta</taxon>
        <taxon>Tracheophyta</taxon>
        <taxon>Spermatophyta</taxon>
        <taxon>Magnoliopsida</taxon>
        <taxon>eudicotyledons</taxon>
        <taxon>Gunneridae</taxon>
        <taxon>Pentapetalae</taxon>
        <taxon>rosids</taxon>
        <taxon>malvids</taxon>
        <taxon>Myrtales</taxon>
        <taxon>Lythraceae</taxon>
        <taxon>Punica</taxon>
    </lineage>
</organism>
<protein>
    <submittedName>
        <fullName evidence="1">Uncharacterized protein</fullName>
    </submittedName>
</protein>
<accession>A0A2I0IFY4</accession>
<sequence>MWLSVDYSDLAWVIRLIYAEKTDLRICEFRKIDWKMSSRPLGSPATFLGVRHLFPLTRDCRSVDATVYDSLDQRDK</sequence>
<evidence type="ECO:0000313" key="2">
    <source>
        <dbReference type="Proteomes" id="UP000233551"/>
    </source>
</evidence>